<comment type="similarity">
    <text evidence="3">Belongs to the UbiH/COQ6 family.</text>
</comment>
<comment type="caution">
    <text evidence="10">The sequence shown here is derived from an EMBL/GenBank/DDBJ whole genome shotgun (WGS) entry which is preliminary data.</text>
</comment>
<dbReference type="Pfam" id="PF01494">
    <property type="entry name" value="FAD_binding_3"/>
    <property type="match status" value="1"/>
</dbReference>
<evidence type="ECO:0000256" key="5">
    <source>
        <dbReference type="ARBA" id="ARBA00022827"/>
    </source>
</evidence>
<gene>
    <name evidence="10" type="ORF">DFR43_11163</name>
</gene>
<keyword evidence="11" id="KW-1185">Reference proteome</keyword>
<evidence type="ECO:0000259" key="9">
    <source>
        <dbReference type="Pfam" id="PF01494"/>
    </source>
</evidence>
<dbReference type="NCBIfam" id="TIGR01988">
    <property type="entry name" value="Ubi-OHases"/>
    <property type="match status" value="1"/>
</dbReference>
<dbReference type="GO" id="GO:0071949">
    <property type="term" value="F:FAD binding"/>
    <property type="evidence" value="ECO:0007669"/>
    <property type="project" value="InterPro"/>
</dbReference>
<keyword evidence="5" id="KW-0274">FAD</keyword>
<comment type="cofactor">
    <cofactor evidence="1">
        <name>FAD</name>
        <dbReference type="ChEBI" id="CHEBI:57692"/>
    </cofactor>
</comment>
<dbReference type="InterPro" id="IPR018168">
    <property type="entry name" value="Ubi_Hdrlase_CS"/>
</dbReference>
<dbReference type="AlphaFoldDB" id="A0A4R6U5Q4"/>
<dbReference type="Proteomes" id="UP000295510">
    <property type="component" value="Unassembled WGS sequence"/>
</dbReference>
<sequence>MSRTYDVAVLGAGVVGHTLALLLARDRWRVALVRRPAGPAGSPPDIRAYALNHASRALLESLRVWPADPAVTPVRHMWVGEADADDPAALRFDSPDADGVLSWIVDVPALEATLAQALQFQPGVDVLDTPPPKAKLTVICEGKRSATRERLGFEFEVKPYAHTAVAARLQCERAHGAVARQWFHQGDILALLPMEGEQGRMVALVWSVSHERARELLGRPAEAFAEAVAQACDHALGAMTLQGQPAAWPLELSRARRWVQPGVALAGDAAHAMHPLAGQGLNVGLADVAALAHTLQTREYWREPGDWRLLRRYERARQADFLRMAGVTDGLYGLFGHTDDRIQALRRWGLRRFNELPLLKQWAIRQATGQAALHPTRKP</sequence>
<organism evidence="10 11">
    <name type="scientific">Tepidicella xavieri</name>
    <dbReference type="NCBI Taxonomy" id="360241"/>
    <lineage>
        <taxon>Bacteria</taxon>
        <taxon>Pseudomonadati</taxon>
        <taxon>Pseudomonadota</taxon>
        <taxon>Betaproteobacteria</taxon>
        <taxon>Burkholderiales</taxon>
        <taxon>Tepidicella</taxon>
    </lineage>
</organism>
<evidence type="ECO:0000313" key="10">
    <source>
        <dbReference type="EMBL" id="TDQ41808.1"/>
    </source>
</evidence>
<keyword evidence="4" id="KW-0285">Flavoprotein</keyword>
<evidence type="ECO:0000256" key="4">
    <source>
        <dbReference type="ARBA" id="ARBA00022630"/>
    </source>
</evidence>
<evidence type="ECO:0000256" key="1">
    <source>
        <dbReference type="ARBA" id="ARBA00001974"/>
    </source>
</evidence>
<keyword evidence="8" id="KW-0812">Transmembrane</keyword>
<reference evidence="10 11" key="1">
    <citation type="submission" date="2019-03" db="EMBL/GenBank/DDBJ databases">
        <title>Genomic Encyclopedia of Type Strains, Phase IV (KMG-IV): sequencing the most valuable type-strain genomes for metagenomic binning, comparative biology and taxonomic classification.</title>
        <authorList>
            <person name="Goeker M."/>
        </authorList>
    </citation>
    <scope>NUCLEOTIDE SEQUENCE [LARGE SCALE GENOMIC DNA]</scope>
    <source>
        <strain evidence="10 11">DSM 19605</strain>
    </source>
</reference>
<dbReference type="GO" id="GO:0016705">
    <property type="term" value="F:oxidoreductase activity, acting on paired donors, with incorporation or reduction of molecular oxygen"/>
    <property type="evidence" value="ECO:0007669"/>
    <property type="project" value="InterPro"/>
</dbReference>
<dbReference type="OrthoDB" id="9769565at2"/>
<dbReference type="PROSITE" id="PS01304">
    <property type="entry name" value="UBIH"/>
    <property type="match status" value="1"/>
</dbReference>
<keyword evidence="8" id="KW-1133">Transmembrane helix</keyword>
<protein>
    <submittedName>
        <fullName evidence="10">Ubiquinone biosynthesis UbiH/UbiF/VisC/COQ6 family hydroxylase</fullName>
    </submittedName>
</protein>
<keyword evidence="10" id="KW-0830">Ubiquinone</keyword>
<feature type="domain" description="FAD-binding" evidence="9">
    <location>
        <begin position="134"/>
        <end position="319"/>
    </location>
</feature>
<dbReference type="InterPro" id="IPR010971">
    <property type="entry name" value="UbiH/COQ6"/>
</dbReference>
<name>A0A4R6U5Q4_9BURK</name>
<evidence type="ECO:0000256" key="8">
    <source>
        <dbReference type="SAM" id="Phobius"/>
    </source>
</evidence>
<dbReference type="EMBL" id="SNYL01000011">
    <property type="protein sequence ID" value="TDQ41808.1"/>
    <property type="molecule type" value="Genomic_DNA"/>
</dbReference>
<evidence type="ECO:0000256" key="3">
    <source>
        <dbReference type="ARBA" id="ARBA00005349"/>
    </source>
</evidence>
<dbReference type="GO" id="GO:0006744">
    <property type="term" value="P:ubiquinone biosynthetic process"/>
    <property type="evidence" value="ECO:0007669"/>
    <property type="project" value="UniProtKB-UniPathway"/>
</dbReference>
<dbReference type="UniPathway" id="UPA00232"/>
<proteinExistence type="inferred from homology"/>
<dbReference type="Gene3D" id="3.50.50.60">
    <property type="entry name" value="FAD/NAD(P)-binding domain"/>
    <property type="match status" value="2"/>
</dbReference>
<dbReference type="InterPro" id="IPR002938">
    <property type="entry name" value="FAD-bd"/>
</dbReference>
<evidence type="ECO:0000256" key="2">
    <source>
        <dbReference type="ARBA" id="ARBA00004749"/>
    </source>
</evidence>
<evidence type="ECO:0000256" key="6">
    <source>
        <dbReference type="ARBA" id="ARBA00023002"/>
    </source>
</evidence>
<dbReference type="Gene3D" id="3.30.9.10">
    <property type="entry name" value="D-Amino Acid Oxidase, subunit A, domain 2"/>
    <property type="match status" value="1"/>
</dbReference>
<dbReference type="PANTHER" id="PTHR43876:SF7">
    <property type="entry name" value="UBIQUINONE BIOSYNTHESIS MONOOXYGENASE COQ6, MITOCHONDRIAL"/>
    <property type="match status" value="1"/>
</dbReference>
<dbReference type="InterPro" id="IPR051205">
    <property type="entry name" value="UbiH/COQ6_monooxygenase"/>
</dbReference>
<dbReference type="SUPFAM" id="SSF51905">
    <property type="entry name" value="FAD/NAD(P)-binding domain"/>
    <property type="match status" value="1"/>
</dbReference>
<evidence type="ECO:0000256" key="7">
    <source>
        <dbReference type="ARBA" id="ARBA00023033"/>
    </source>
</evidence>
<dbReference type="RefSeq" id="WP_133598205.1">
    <property type="nucleotide sequence ID" value="NZ_SNYL01000011.1"/>
</dbReference>
<accession>A0A4R6U5Q4</accession>
<feature type="transmembrane region" description="Helical" evidence="8">
    <location>
        <begin position="6"/>
        <end position="24"/>
    </location>
</feature>
<dbReference type="InterPro" id="IPR036188">
    <property type="entry name" value="FAD/NAD-bd_sf"/>
</dbReference>
<dbReference type="PANTHER" id="PTHR43876">
    <property type="entry name" value="UBIQUINONE BIOSYNTHESIS MONOOXYGENASE COQ6, MITOCHONDRIAL"/>
    <property type="match status" value="1"/>
</dbReference>
<keyword evidence="6" id="KW-0560">Oxidoreductase</keyword>
<comment type="pathway">
    <text evidence="2">Cofactor biosynthesis; ubiquinone biosynthesis.</text>
</comment>
<keyword evidence="7" id="KW-0503">Monooxygenase</keyword>
<dbReference type="GO" id="GO:0004497">
    <property type="term" value="F:monooxygenase activity"/>
    <property type="evidence" value="ECO:0007669"/>
    <property type="project" value="UniProtKB-KW"/>
</dbReference>
<dbReference type="PRINTS" id="PR00420">
    <property type="entry name" value="RNGMNOXGNASE"/>
</dbReference>
<evidence type="ECO:0000313" key="11">
    <source>
        <dbReference type="Proteomes" id="UP000295510"/>
    </source>
</evidence>
<keyword evidence="8" id="KW-0472">Membrane</keyword>